<sequence length="330" mass="36141">MGINPLAARVENEVVAMGLARRGLDSFKPGLGDIIPSVYGFCARPDREGDLPWVVMEVKSGVGLDEVFGELEVEMKDDVMGQVADVFAGLRCAVSLGGVGGGVTRGEPWGRYEDLLKGRLRHELGDAEKSVVIRGWKGNGVRERLEGLIERFTLSESGLGLGLEERVLVHGDFTMNNILIDPTTNKLTALLDFDFACIAHPAHEFLVSLQDLGGNIMGPYGEDPTEGKLSQALLSGDFSEDVSGDLWWIGKTLNEKLKERGVRRPCDMMPGMKVLKEWRALEQLICPFHLAAPFIVQKMTEEQRMGARMGAEEELVAQMEVLDGLLGGRC</sequence>
<dbReference type="InterPro" id="IPR002575">
    <property type="entry name" value="Aminoglycoside_PTrfase"/>
</dbReference>
<dbReference type="GO" id="GO:0004674">
    <property type="term" value="F:protein serine/threonine kinase activity"/>
    <property type="evidence" value="ECO:0007669"/>
    <property type="project" value="UniProtKB-EC"/>
</dbReference>
<evidence type="ECO:0000313" key="6">
    <source>
        <dbReference type="Proteomes" id="UP000246702"/>
    </source>
</evidence>
<dbReference type="AlphaFoldDB" id="A0A317XD47"/>
<dbReference type="Proteomes" id="UP000246702">
    <property type="component" value="Unassembled WGS sequence"/>
</dbReference>
<dbReference type="Gene3D" id="3.90.1200.10">
    <property type="match status" value="1"/>
</dbReference>
<accession>A0A317XD47</accession>
<proteinExistence type="predicted"/>
<dbReference type="PANTHER" id="PTHR21310">
    <property type="entry name" value="AMINOGLYCOSIDE PHOSPHOTRANSFERASE-RELATED-RELATED"/>
    <property type="match status" value="1"/>
</dbReference>
<dbReference type="InterPro" id="IPR008266">
    <property type="entry name" value="Tyr_kinase_AS"/>
</dbReference>
<reference evidence="5 6" key="1">
    <citation type="submission" date="2016-12" db="EMBL/GenBank/DDBJ databases">
        <title>The genomes of Aspergillus section Nigri reveals drivers in fungal speciation.</title>
        <authorList>
            <consortium name="DOE Joint Genome Institute"/>
            <person name="Vesth T.C."/>
            <person name="Nybo J."/>
            <person name="Theobald S."/>
            <person name="Brandl J."/>
            <person name="Frisvad J.C."/>
            <person name="Nielsen K.F."/>
            <person name="Lyhne E.K."/>
            <person name="Kogle M.E."/>
            <person name="Kuo A."/>
            <person name="Riley R."/>
            <person name="Clum A."/>
            <person name="Nolan M."/>
            <person name="Lipzen A."/>
            <person name="Salamov A."/>
            <person name="Henrissat B."/>
            <person name="Wiebenga A."/>
            <person name="De Vries R.P."/>
            <person name="Grigoriev I.V."/>
            <person name="Mortensen U.H."/>
            <person name="Andersen M.R."/>
            <person name="Baker S.E."/>
        </authorList>
    </citation>
    <scope>NUCLEOTIDE SEQUENCE [LARGE SCALE GENOMIC DNA]</scope>
    <source>
        <strain evidence="5 6">CBS 115572</strain>
    </source>
</reference>
<dbReference type="OrthoDB" id="2831558at2759"/>
<dbReference type="RefSeq" id="XP_025472393.1">
    <property type="nucleotide sequence ID" value="XM_025616907.1"/>
</dbReference>
<evidence type="ECO:0000313" key="5">
    <source>
        <dbReference type="EMBL" id="PWY95632.1"/>
    </source>
</evidence>
<feature type="domain" description="Aminoglycoside phosphotransferase" evidence="4">
    <location>
        <begin position="35"/>
        <end position="212"/>
    </location>
</feature>
<evidence type="ECO:0000259" key="4">
    <source>
        <dbReference type="Pfam" id="PF01636"/>
    </source>
</evidence>
<dbReference type="InterPro" id="IPR011009">
    <property type="entry name" value="Kinase-like_dom_sf"/>
</dbReference>
<dbReference type="EC" id="2.7.11.1" evidence="1"/>
<gene>
    <name evidence="5" type="ORF">BO94DRAFT_620035</name>
</gene>
<evidence type="ECO:0000256" key="3">
    <source>
        <dbReference type="ARBA" id="ARBA00048679"/>
    </source>
</evidence>
<evidence type="ECO:0000256" key="2">
    <source>
        <dbReference type="ARBA" id="ARBA00047899"/>
    </source>
</evidence>
<dbReference type="SUPFAM" id="SSF56112">
    <property type="entry name" value="Protein kinase-like (PK-like)"/>
    <property type="match status" value="1"/>
</dbReference>
<name>A0A317XD47_9EURO</name>
<dbReference type="InterPro" id="IPR051678">
    <property type="entry name" value="AGP_Transferase"/>
</dbReference>
<keyword evidence="6" id="KW-1185">Reference proteome</keyword>
<comment type="caution">
    <text evidence="5">The sequence shown here is derived from an EMBL/GenBank/DDBJ whole genome shotgun (WGS) entry which is preliminary data.</text>
</comment>
<dbReference type="STRING" id="1450535.A0A317XD47"/>
<dbReference type="PROSITE" id="PS00109">
    <property type="entry name" value="PROTEIN_KINASE_TYR"/>
    <property type="match status" value="1"/>
</dbReference>
<protein>
    <recommendedName>
        <fullName evidence="1">non-specific serine/threonine protein kinase</fullName>
        <ecNumber evidence="1">2.7.11.1</ecNumber>
    </recommendedName>
</protein>
<comment type="catalytic activity">
    <reaction evidence="3">
        <text>L-seryl-[protein] + ATP = O-phospho-L-seryl-[protein] + ADP + H(+)</text>
        <dbReference type="Rhea" id="RHEA:17989"/>
        <dbReference type="Rhea" id="RHEA-COMP:9863"/>
        <dbReference type="Rhea" id="RHEA-COMP:11604"/>
        <dbReference type="ChEBI" id="CHEBI:15378"/>
        <dbReference type="ChEBI" id="CHEBI:29999"/>
        <dbReference type="ChEBI" id="CHEBI:30616"/>
        <dbReference type="ChEBI" id="CHEBI:83421"/>
        <dbReference type="ChEBI" id="CHEBI:456216"/>
        <dbReference type="EC" id="2.7.11.1"/>
    </reaction>
</comment>
<dbReference type="GeneID" id="37119050"/>
<evidence type="ECO:0000256" key="1">
    <source>
        <dbReference type="ARBA" id="ARBA00012513"/>
    </source>
</evidence>
<comment type="catalytic activity">
    <reaction evidence="2">
        <text>L-threonyl-[protein] + ATP = O-phospho-L-threonyl-[protein] + ADP + H(+)</text>
        <dbReference type="Rhea" id="RHEA:46608"/>
        <dbReference type="Rhea" id="RHEA-COMP:11060"/>
        <dbReference type="Rhea" id="RHEA-COMP:11605"/>
        <dbReference type="ChEBI" id="CHEBI:15378"/>
        <dbReference type="ChEBI" id="CHEBI:30013"/>
        <dbReference type="ChEBI" id="CHEBI:30616"/>
        <dbReference type="ChEBI" id="CHEBI:61977"/>
        <dbReference type="ChEBI" id="CHEBI:456216"/>
        <dbReference type="EC" id="2.7.11.1"/>
    </reaction>
</comment>
<organism evidence="5 6">
    <name type="scientific">Aspergillus sclerotioniger CBS 115572</name>
    <dbReference type="NCBI Taxonomy" id="1450535"/>
    <lineage>
        <taxon>Eukaryota</taxon>
        <taxon>Fungi</taxon>
        <taxon>Dikarya</taxon>
        <taxon>Ascomycota</taxon>
        <taxon>Pezizomycotina</taxon>
        <taxon>Eurotiomycetes</taxon>
        <taxon>Eurotiomycetidae</taxon>
        <taxon>Eurotiales</taxon>
        <taxon>Aspergillaceae</taxon>
        <taxon>Aspergillus</taxon>
        <taxon>Aspergillus subgen. Circumdati</taxon>
    </lineage>
</organism>
<dbReference type="Pfam" id="PF01636">
    <property type="entry name" value="APH"/>
    <property type="match status" value="1"/>
</dbReference>
<dbReference type="EMBL" id="MSFK01000002">
    <property type="protein sequence ID" value="PWY95632.1"/>
    <property type="molecule type" value="Genomic_DNA"/>
</dbReference>